<dbReference type="InterPro" id="IPR035328">
    <property type="entry name" value="DUF3048_C"/>
</dbReference>
<gene>
    <name evidence="4" type="ORF">CP523_08365</name>
    <name evidence="5" type="ORF">NH397_00700</name>
</gene>
<dbReference type="Pfam" id="PF17479">
    <property type="entry name" value="DUF3048_C"/>
    <property type="match status" value="1"/>
</dbReference>
<keyword evidence="7" id="KW-1185">Reference proteome</keyword>
<evidence type="ECO:0000313" key="7">
    <source>
        <dbReference type="Proteomes" id="UP001055437"/>
    </source>
</evidence>
<dbReference type="SUPFAM" id="SSF159774">
    <property type="entry name" value="YerB-like"/>
    <property type="match status" value="1"/>
</dbReference>
<sequence>MKKLLSSLFIVMFICGLISCSKTPDKSADVFNETNASKKIYSYYTGEEVSQDINNNTPFMVMVENSVYARPQSGLSYADVIYETLAEGGIPRFMALFHKEQPKTVGPVRSIRPYFLEIANENNLAFAHCGGSAEALSTISKDQSIMSINEISNGKYFWRDTSRKAPHNLYTSAENITKFIIDKDFNSKPKTFATFNNEYYSNEKLSEIKNLNLNINRFYNTSYTYDNGFFTKSMDGEIATDALTNSPLKFKNVVIQKTNIQLQADNNHIDIDLIGEGEGYVFSNGHYLNILWKKEDKNSKTMLYDYDGNIVPLSQGKTIWHILDKDSNITFN</sequence>
<reference evidence="4 6" key="1">
    <citation type="submission" date="2017-09" db="EMBL/GenBank/DDBJ databases">
        <authorList>
            <person name="Thomas P."/>
            <person name="Seyboldt C."/>
        </authorList>
    </citation>
    <scope>NUCLEOTIDE SEQUENCE [LARGE SCALE GENOMIC DNA]</scope>
    <source>
        <strain evidence="4 6">DSM 7534</strain>
    </source>
</reference>
<feature type="domain" description="DUF3048" evidence="2">
    <location>
        <begin position="45"/>
        <end position="184"/>
    </location>
</feature>
<evidence type="ECO:0000313" key="5">
    <source>
        <dbReference type="EMBL" id="USS01033.1"/>
    </source>
</evidence>
<evidence type="ECO:0000256" key="1">
    <source>
        <dbReference type="SAM" id="SignalP"/>
    </source>
</evidence>
<feature type="signal peptide" evidence="1">
    <location>
        <begin position="1"/>
        <end position="21"/>
    </location>
</feature>
<dbReference type="EMBL" id="CP023671">
    <property type="protein sequence ID" value="AYE34440.1"/>
    <property type="molecule type" value="Genomic_DNA"/>
</dbReference>
<dbReference type="GeneID" id="303560686"/>
<dbReference type="PROSITE" id="PS51257">
    <property type="entry name" value="PROKAR_LIPOPROTEIN"/>
    <property type="match status" value="1"/>
</dbReference>
<evidence type="ECO:0000259" key="3">
    <source>
        <dbReference type="Pfam" id="PF17479"/>
    </source>
</evidence>
<dbReference type="KEGG" id="csep:CP523_08365"/>
<dbReference type="OrthoDB" id="9779102at2"/>
<proteinExistence type="predicted"/>
<dbReference type="AlphaFoldDB" id="A0A9N7PJ80"/>
<feature type="domain" description="DUF3048" evidence="3">
    <location>
        <begin position="221"/>
        <end position="318"/>
    </location>
</feature>
<dbReference type="InterPro" id="IPR021416">
    <property type="entry name" value="DUF3048_N"/>
</dbReference>
<dbReference type="Proteomes" id="UP000280586">
    <property type="component" value="Chromosome"/>
</dbReference>
<accession>A0A9N7PJ80</accession>
<organism evidence="4 6">
    <name type="scientific">Clostridium septicum</name>
    <dbReference type="NCBI Taxonomy" id="1504"/>
    <lineage>
        <taxon>Bacteria</taxon>
        <taxon>Bacillati</taxon>
        <taxon>Bacillota</taxon>
        <taxon>Clostridia</taxon>
        <taxon>Eubacteriales</taxon>
        <taxon>Clostridiaceae</taxon>
        <taxon>Clostridium</taxon>
    </lineage>
</organism>
<dbReference type="InterPro" id="IPR023158">
    <property type="entry name" value="YerB-like_sf"/>
</dbReference>
<evidence type="ECO:0000313" key="6">
    <source>
        <dbReference type="Proteomes" id="UP000280586"/>
    </source>
</evidence>
<dbReference type="EMBL" id="CP099799">
    <property type="protein sequence ID" value="USS01033.1"/>
    <property type="molecule type" value="Genomic_DNA"/>
</dbReference>
<feature type="chain" id="PRO_5040327038" evidence="1">
    <location>
        <begin position="22"/>
        <end position="332"/>
    </location>
</feature>
<protein>
    <submittedName>
        <fullName evidence="4">DUF3048 domain-containing protein</fullName>
    </submittedName>
</protein>
<reference evidence="5" key="2">
    <citation type="submission" date="2022-06" db="EMBL/GenBank/DDBJ databases">
        <authorList>
            <person name="Holder M.E."/>
            <person name="Ajami N.J."/>
            <person name="Petrosino J.F."/>
        </authorList>
    </citation>
    <scope>NUCLEOTIDE SEQUENCE</scope>
    <source>
        <strain evidence="5">RMA 8861</strain>
    </source>
</reference>
<keyword evidence="1" id="KW-0732">Signal</keyword>
<dbReference type="RefSeq" id="WP_066674777.1">
    <property type="nucleotide sequence ID" value="NZ_CABMIZ010000006.1"/>
</dbReference>
<dbReference type="Gene3D" id="3.50.90.10">
    <property type="entry name" value="YerB-like"/>
    <property type="match status" value="1"/>
</dbReference>
<dbReference type="Pfam" id="PF11258">
    <property type="entry name" value="DUF3048"/>
    <property type="match status" value="1"/>
</dbReference>
<evidence type="ECO:0000259" key="2">
    <source>
        <dbReference type="Pfam" id="PF11258"/>
    </source>
</evidence>
<evidence type="ECO:0000313" key="4">
    <source>
        <dbReference type="EMBL" id="AYE34440.1"/>
    </source>
</evidence>
<dbReference type="Proteomes" id="UP001055437">
    <property type="component" value="Chromosome"/>
</dbReference>
<name>A0A9N7PJ80_CLOSE</name>